<proteinExistence type="predicted"/>
<evidence type="ECO:0000313" key="2">
    <source>
        <dbReference type="Proteomes" id="UP001163603"/>
    </source>
</evidence>
<comment type="caution">
    <text evidence="1">The sequence shown here is derived from an EMBL/GenBank/DDBJ whole genome shotgun (WGS) entry which is preliminary data.</text>
</comment>
<dbReference type="EMBL" id="CM047745">
    <property type="protein sequence ID" value="KAJ0026030.1"/>
    <property type="molecule type" value="Genomic_DNA"/>
</dbReference>
<gene>
    <name evidence="1" type="ORF">Pint_07226</name>
</gene>
<organism evidence="1 2">
    <name type="scientific">Pistacia integerrima</name>
    <dbReference type="NCBI Taxonomy" id="434235"/>
    <lineage>
        <taxon>Eukaryota</taxon>
        <taxon>Viridiplantae</taxon>
        <taxon>Streptophyta</taxon>
        <taxon>Embryophyta</taxon>
        <taxon>Tracheophyta</taxon>
        <taxon>Spermatophyta</taxon>
        <taxon>Magnoliopsida</taxon>
        <taxon>eudicotyledons</taxon>
        <taxon>Gunneridae</taxon>
        <taxon>Pentapetalae</taxon>
        <taxon>rosids</taxon>
        <taxon>malvids</taxon>
        <taxon>Sapindales</taxon>
        <taxon>Anacardiaceae</taxon>
        <taxon>Pistacia</taxon>
    </lineage>
</organism>
<name>A0ACC0XX36_9ROSI</name>
<reference evidence="2" key="1">
    <citation type="journal article" date="2023" name="G3 (Bethesda)">
        <title>Genome assembly and association tests identify interacting loci associated with vigor, precocity, and sex in interspecific pistachio rootstocks.</title>
        <authorList>
            <person name="Palmer W."/>
            <person name="Jacygrad E."/>
            <person name="Sagayaradj S."/>
            <person name="Cavanaugh K."/>
            <person name="Han R."/>
            <person name="Bertier L."/>
            <person name="Beede B."/>
            <person name="Kafkas S."/>
            <person name="Golino D."/>
            <person name="Preece J."/>
            <person name="Michelmore R."/>
        </authorList>
    </citation>
    <scope>NUCLEOTIDE SEQUENCE [LARGE SCALE GENOMIC DNA]</scope>
</reference>
<sequence length="67" mass="7818">MVKLNHDYQWQIQIFLMNLLLGVEILLPLVDNDCHKLMFAKYPGDENCVYMLLTTLSIELIFWTSGA</sequence>
<evidence type="ECO:0000313" key="1">
    <source>
        <dbReference type="EMBL" id="KAJ0026030.1"/>
    </source>
</evidence>
<protein>
    <submittedName>
        <fullName evidence="1">Uncharacterized protein</fullName>
    </submittedName>
</protein>
<keyword evidence="2" id="KW-1185">Reference proteome</keyword>
<dbReference type="Proteomes" id="UP001163603">
    <property type="component" value="Chromosome 10"/>
</dbReference>
<accession>A0ACC0XX36</accession>